<keyword evidence="1" id="KW-1133">Transmembrane helix</keyword>
<dbReference type="EMBL" id="MLAK01001304">
    <property type="protein sequence ID" value="OHS94617.1"/>
    <property type="molecule type" value="Genomic_DNA"/>
</dbReference>
<evidence type="ECO:0000256" key="1">
    <source>
        <dbReference type="SAM" id="Phobius"/>
    </source>
</evidence>
<reference evidence="3" key="1">
    <citation type="submission" date="2016-10" db="EMBL/GenBank/DDBJ databases">
        <authorList>
            <person name="Benchimol M."/>
            <person name="Almeida L.G."/>
            <person name="Vasconcelos A.T."/>
            <person name="Perreira-Neves A."/>
            <person name="Rosa I.A."/>
            <person name="Tasca T."/>
            <person name="Bogo M.R."/>
            <person name="de Souza W."/>
        </authorList>
    </citation>
    <scope>NUCLEOTIDE SEQUENCE [LARGE SCALE GENOMIC DNA]</scope>
    <source>
        <strain evidence="3">K</strain>
    </source>
</reference>
<evidence type="ECO:0000313" key="3">
    <source>
        <dbReference type="EMBL" id="OHS94617.1"/>
    </source>
</evidence>
<accession>A0A1J4J7I7</accession>
<feature type="signal peptide" evidence="2">
    <location>
        <begin position="1"/>
        <end position="15"/>
    </location>
</feature>
<dbReference type="InterPro" id="IPR011050">
    <property type="entry name" value="Pectin_lyase_fold/virulence"/>
</dbReference>
<feature type="transmembrane region" description="Helical" evidence="1">
    <location>
        <begin position="378"/>
        <end position="400"/>
    </location>
</feature>
<name>A0A1J4J7I7_9EUKA</name>
<sequence length="414" mass="46964">MNISLLSLHLTHLLSSPLFSPSERTFKANFEISSSNLFNFANHFLYLKYNFISLKLSACTCQNFLTSAIKYSKSIERNSFYLHQKKMKNIHKIYGPGTLEINNCVFKNCRNRESFGGAIFSLCPSQISNSYFYYCNSYYGGCVCTFSDMSIKNSQATRCSSTFGGCFASKFGTFLSNSTSNFFSCSIMNGGSTIVEMAKIVNIYDNNCSYCSSGQRSSAIEINTKDSISIKNSIFSFCVAKEGSSGISLKSYQQAIVDSTIFSNMKTDKPHESSAIFFNGMSRSQTILSNCIFYKCCSKNNQMFSLSNHKCNVNILNCVFSNEETEEMIGKINFLENNKFNVKNIPGEFPRHRKFFAPYPFFPPMHLVTSVINMFNDILIQLILTVWIIGLIFEICLILYKTKKKNEYCEKIIQ</sequence>
<dbReference type="SUPFAM" id="SSF51126">
    <property type="entry name" value="Pectin lyase-like"/>
    <property type="match status" value="1"/>
</dbReference>
<keyword evidence="4" id="KW-1185">Reference proteome</keyword>
<dbReference type="Proteomes" id="UP000179807">
    <property type="component" value="Unassembled WGS sequence"/>
</dbReference>
<keyword evidence="1" id="KW-0812">Transmembrane</keyword>
<gene>
    <name evidence="3" type="ORF">TRFO_10991</name>
</gene>
<evidence type="ECO:0008006" key="5">
    <source>
        <dbReference type="Google" id="ProtNLM"/>
    </source>
</evidence>
<proteinExistence type="predicted"/>
<keyword evidence="1" id="KW-0472">Membrane</keyword>
<dbReference type="AlphaFoldDB" id="A0A1J4J7I7"/>
<evidence type="ECO:0000313" key="4">
    <source>
        <dbReference type="Proteomes" id="UP000179807"/>
    </source>
</evidence>
<organism evidence="3 4">
    <name type="scientific">Tritrichomonas foetus</name>
    <dbReference type="NCBI Taxonomy" id="1144522"/>
    <lineage>
        <taxon>Eukaryota</taxon>
        <taxon>Metamonada</taxon>
        <taxon>Parabasalia</taxon>
        <taxon>Tritrichomonadida</taxon>
        <taxon>Tritrichomonadidae</taxon>
        <taxon>Tritrichomonas</taxon>
    </lineage>
</organism>
<dbReference type="GeneID" id="94830481"/>
<evidence type="ECO:0000256" key="2">
    <source>
        <dbReference type="SAM" id="SignalP"/>
    </source>
</evidence>
<comment type="caution">
    <text evidence="3">The sequence shown here is derived from an EMBL/GenBank/DDBJ whole genome shotgun (WGS) entry which is preliminary data.</text>
</comment>
<keyword evidence="2" id="KW-0732">Signal</keyword>
<dbReference type="VEuPathDB" id="TrichDB:TRFO_10991"/>
<dbReference type="RefSeq" id="XP_068347754.1">
    <property type="nucleotide sequence ID" value="XM_068495777.1"/>
</dbReference>
<protein>
    <recommendedName>
        <fullName evidence="5">Right handed beta helix domain-containing protein</fullName>
    </recommendedName>
</protein>
<feature type="chain" id="PRO_5012859688" description="Right handed beta helix domain-containing protein" evidence="2">
    <location>
        <begin position="16"/>
        <end position="414"/>
    </location>
</feature>